<dbReference type="PANTHER" id="PTHR42841">
    <property type="entry name" value="AMINE OXIDASE"/>
    <property type="match status" value="1"/>
</dbReference>
<dbReference type="GO" id="GO:0016491">
    <property type="term" value="F:oxidoreductase activity"/>
    <property type="evidence" value="ECO:0007669"/>
    <property type="project" value="InterPro"/>
</dbReference>
<feature type="domain" description="Amine oxidase" evidence="1">
    <location>
        <begin position="13"/>
        <end position="418"/>
    </location>
</feature>
<dbReference type="SUPFAM" id="SSF51905">
    <property type="entry name" value="FAD/NAD(P)-binding domain"/>
    <property type="match status" value="1"/>
</dbReference>
<evidence type="ECO:0000313" key="3">
    <source>
        <dbReference type="Proteomes" id="UP000502996"/>
    </source>
</evidence>
<dbReference type="RefSeq" id="WP_165227821.1">
    <property type="nucleotide sequence ID" value="NZ_CP049257.1"/>
</dbReference>
<accession>A0A6G6W8T9</accession>
<dbReference type="InterPro" id="IPR036188">
    <property type="entry name" value="FAD/NAD-bd_sf"/>
</dbReference>
<protein>
    <submittedName>
        <fullName evidence="2">FAD-dependent oxidoreductase</fullName>
    </submittedName>
</protein>
<keyword evidence="3" id="KW-1185">Reference proteome</keyword>
<dbReference type="Proteomes" id="UP000502996">
    <property type="component" value="Chromosome"/>
</dbReference>
<dbReference type="InterPro" id="IPR002937">
    <property type="entry name" value="Amino_oxidase"/>
</dbReference>
<gene>
    <name evidence="2" type="ORF">G5V58_00540</name>
</gene>
<organism evidence="2 3">
    <name type="scientific">Nocardioides anomalus</name>
    <dbReference type="NCBI Taxonomy" id="2712223"/>
    <lineage>
        <taxon>Bacteria</taxon>
        <taxon>Bacillati</taxon>
        <taxon>Actinomycetota</taxon>
        <taxon>Actinomycetes</taxon>
        <taxon>Propionibacteriales</taxon>
        <taxon>Nocardioidaceae</taxon>
        <taxon>Nocardioides</taxon>
    </lineage>
</organism>
<name>A0A6G6W8T9_9ACTN</name>
<sequence length="421" mass="43299">MTDADVVVVGAGLAGLRCASDLTAAGRHVVVLEAGYDVGGRVRTDHVDGFLVDRGFQLLNPAYPAVREGIDVAALELQQFEAGVVGRVDDGLVSLGHPLHAPRLLPGSARVLARRRREALALTRWARPLLHAPGTPLASHLRELSESGALPATVAQSLDGAGVHGTLRRVVEGFLSGTLLERDGDSAAAFALLLVASFLKGTPGLPAQGMHALPLQLAATAGDIRLETPVAEVEAGGPEAVVRTADGGRLTASAVVVAADGPEAARLVDVPAPDSRGVVTAWYAADQAPSTRLLHVDARERPTGPAVNAAVVSAAAPTYAPPGRHLLEASAVVTPGGDGPSLAALRAHAAELLGTSAAGWEVVAVHEVPHALPAQRPPFRARRPVRLERGLYVCGDHRDTASIQGALVSGRRTAAAVIADL</sequence>
<evidence type="ECO:0000313" key="2">
    <source>
        <dbReference type="EMBL" id="QIG41460.1"/>
    </source>
</evidence>
<dbReference type="AlphaFoldDB" id="A0A6G6W8T9"/>
<dbReference type="KEGG" id="nano:G5V58_00540"/>
<dbReference type="EMBL" id="CP049257">
    <property type="protein sequence ID" value="QIG41460.1"/>
    <property type="molecule type" value="Genomic_DNA"/>
</dbReference>
<proteinExistence type="predicted"/>
<dbReference type="Pfam" id="PF01593">
    <property type="entry name" value="Amino_oxidase"/>
    <property type="match status" value="1"/>
</dbReference>
<evidence type="ECO:0000259" key="1">
    <source>
        <dbReference type="Pfam" id="PF01593"/>
    </source>
</evidence>
<dbReference type="Gene3D" id="3.50.50.60">
    <property type="entry name" value="FAD/NAD(P)-binding domain"/>
    <property type="match status" value="1"/>
</dbReference>
<reference evidence="2 3" key="1">
    <citation type="submission" date="2020-02" db="EMBL/GenBank/DDBJ databases">
        <title>Full genome sequence of Nocardioides sp. R-3366.</title>
        <authorList>
            <person name="Im W.-T."/>
        </authorList>
    </citation>
    <scope>NUCLEOTIDE SEQUENCE [LARGE SCALE GENOMIC DNA]</scope>
    <source>
        <strain evidence="2 3">R-3366</strain>
    </source>
</reference>